<keyword evidence="1 2" id="KW-0597">Phosphoprotein</keyword>
<dbReference type="OrthoDB" id="9803649at2"/>
<dbReference type="PROSITE" id="PS50110">
    <property type="entry name" value="RESPONSE_REGULATORY"/>
    <property type="match status" value="1"/>
</dbReference>
<feature type="modified residue" description="4-aspartylphosphate" evidence="2">
    <location>
        <position position="57"/>
    </location>
</feature>
<dbReference type="Gene3D" id="3.40.50.2300">
    <property type="match status" value="1"/>
</dbReference>
<dbReference type="KEGG" id="htq:FRZ44_10940"/>
<dbReference type="AlphaFoldDB" id="A0A5J6MFH1"/>
<dbReference type="GO" id="GO:0000160">
    <property type="term" value="P:phosphorelay signal transduction system"/>
    <property type="evidence" value="ECO:0007669"/>
    <property type="project" value="InterPro"/>
</dbReference>
<dbReference type="InterPro" id="IPR050595">
    <property type="entry name" value="Bact_response_regulator"/>
</dbReference>
<evidence type="ECO:0000259" key="3">
    <source>
        <dbReference type="PROSITE" id="PS50110"/>
    </source>
</evidence>
<name>A0A5J6MFH1_9PROT</name>
<organism evidence="4 5">
    <name type="scientific">Hypericibacter terrae</name>
    <dbReference type="NCBI Taxonomy" id="2602015"/>
    <lineage>
        <taxon>Bacteria</taxon>
        <taxon>Pseudomonadati</taxon>
        <taxon>Pseudomonadota</taxon>
        <taxon>Alphaproteobacteria</taxon>
        <taxon>Rhodospirillales</taxon>
        <taxon>Dongiaceae</taxon>
        <taxon>Hypericibacter</taxon>
    </lineage>
</organism>
<accession>A0A5J6MFH1</accession>
<keyword evidence="5" id="KW-1185">Reference proteome</keyword>
<dbReference type="PANTHER" id="PTHR44591:SF3">
    <property type="entry name" value="RESPONSE REGULATORY DOMAIN-CONTAINING PROTEIN"/>
    <property type="match status" value="1"/>
</dbReference>
<dbReference type="RefSeq" id="WP_151176228.1">
    <property type="nucleotide sequence ID" value="NZ_CP042906.1"/>
</dbReference>
<dbReference type="CDD" id="cd00156">
    <property type="entry name" value="REC"/>
    <property type="match status" value="1"/>
</dbReference>
<dbReference type="EMBL" id="CP042906">
    <property type="protein sequence ID" value="QEX15807.1"/>
    <property type="molecule type" value="Genomic_DNA"/>
</dbReference>
<sequence>MPTAQQKTVLVVDDNADFAEFVKSAAEMLHLNAVMLTDSNRFQDVFEELSPDILVLDMVMPGIEGTEIVDWLAERKADVKVIIVSGFNPLYSKIARTLAEAKGLGTVMTLRKPVRLAEMLAALGDAR</sequence>
<dbReference type="SUPFAM" id="SSF52172">
    <property type="entry name" value="CheY-like"/>
    <property type="match status" value="1"/>
</dbReference>
<reference evidence="4 5" key="1">
    <citation type="submission" date="2019-08" db="EMBL/GenBank/DDBJ databases">
        <title>Hyperibacter terrae gen. nov., sp. nov. and Hyperibacter viscosus sp. nov., two new members in the family Rhodospirillaceae isolated from the rhizosphere of Hypericum perforatum.</title>
        <authorList>
            <person name="Noviana Z."/>
        </authorList>
    </citation>
    <scope>NUCLEOTIDE SEQUENCE [LARGE SCALE GENOMIC DNA]</scope>
    <source>
        <strain evidence="4 5">R5913</strain>
    </source>
</reference>
<dbReference type="InterPro" id="IPR011006">
    <property type="entry name" value="CheY-like_superfamily"/>
</dbReference>
<feature type="domain" description="Response regulatory" evidence="3">
    <location>
        <begin position="8"/>
        <end position="127"/>
    </location>
</feature>
<protein>
    <recommendedName>
        <fullName evidence="3">Response regulatory domain-containing protein</fullName>
    </recommendedName>
</protein>
<evidence type="ECO:0000256" key="1">
    <source>
        <dbReference type="ARBA" id="ARBA00022553"/>
    </source>
</evidence>
<gene>
    <name evidence="4" type="ORF">FRZ44_10940</name>
</gene>
<evidence type="ECO:0000256" key="2">
    <source>
        <dbReference type="PROSITE-ProRule" id="PRU00169"/>
    </source>
</evidence>
<evidence type="ECO:0000313" key="4">
    <source>
        <dbReference type="EMBL" id="QEX15807.1"/>
    </source>
</evidence>
<proteinExistence type="predicted"/>
<dbReference type="Pfam" id="PF00072">
    <property type="entry name" value="Response_reg"/>
    <property type="match status" value="1"/>
</dbReference>
<dbReference type="PANTHER" id="PTHR44591">
    <property type="entry name" value="STRESS RESPONSE REGULATOR PROTEIN 1"/>
    <property type="match status" value="1"/>
</dbReference>
<dbReference type="SMART" id="SM00448">
    <property type="entry name" value="REC"/>
    <property type="match status" value="1"/>
</dbReference>
<dbReference type="InterPro" id="IPR001789">
    <property type="entry name" value="Sig_transdc_resp-reg_receiver"/>
</dbReference>
<evidence type="ECO:0000313" key="5">
    <source>
        <dbReference type="Proteomes" id="UP000326202"/>
    </source>
</evidence>
<dbReference type="Proteomes" id="UP000326202">
    <property type="component" value="Chromosome"/>
</dbReference>